<dbReference type="EMBL" id="JACHXN010000007">
    <property type="protein sequence ID" value="MBB3146207.1"/>
    <property type="molecule type" value="Genomic_DNA"/>
</dbReference>
<keyword evidence="2" id="KW-1185">Reference proteome</keyword>
<sequence>MDDLQIVFIVEFVARKDAEFFAGPEKRDRNYKCAGELEGVVLRKPKIVIPARIAHTASRLRPHVFASGRTPSSVGWSYAATWK</sequence>
<dbReference type="AlphaFoldDB" id="A0A839U6S0"/>
<comment type="caution">
    <text evidence="1">The sequence shown here is derived from an EMBL/GenBank/DDBJ whole genome shotgun (WGS) entry which is preliminary data.</text>
</comment>
<name>A0A839U6S0_9HYPH</name>
<gene>
    <name evidence="1" type="ORF">FHS21_002622</name>
</gene>
<reference evidence="1 2" key="1">
    <citation type="submission" date="2020-08" db="EMBL/GenBank/DDBJ databases">
        <title>Genomic Encyclopedia of Type Strains, Phase III (KMG-III): the genomes of soil and plant-associated and newly described type strains.</title>
        <authorList>
            <person name="Whitman W."/>
        </authorList>
    </citation>
    <scope>NUCLEOTIDE SEQUENCE [LARGE SCALE GENOMIC DNA]</scope>
    <source>
        <strain evidence="1 2">CECT 7015</strain>
    </source>
</reference>
<proteinExistence type="predicted"/>
<dbReference type="Proteomes" id="UP000554520">
    <property type="component" value="Unassembled WGS sequence"/>
</dbReference>
<evidence type="ECO:0000313" key="2">
    <source>
        <dbReference type="Proteomes" id="UP000554520"/>
    </source>
</evidence>
<dbReference type="RefSeq" id="WP_162702094.1">
    <property type="nucleotide sequence ID" value="NZ_JACHXN010000007.1"/>
</dbReference>
<evidence type="ECO:0000313" key="1">
    <source>
        <dbReference type="EMBL" id="MBB3146207.1"/>
    </source>
</evidence>
<protein>
    <submittedName>
        <fullName evidence="1">Uncharacterized protein</fullName>
    </submittedName>
</protein>
<organism evidence="1 2">
    <name type="scientific">Phyllobacterium trifolii</name>
    <dbReference type="NCBI Taxonomy" id="300193"/>
    <lineage>
        <taxon>Bacteria</taxon>
        <taxon>Pseudomonadati</taxon>
        <taxon>Pseudomonadota</taxon>
        <taxon>Alphaproteobacteria</taxon>
        <taxon>Hyphomicrobiales</taxon>
        <taxon>Phyllobacteriaceae</taxon>
        <taxon>Phyllobacterium</taxon>
    </lineage>
</organism>
<accession>A0A839U6S0</accession>